<evidence type="ECO:0000313" key="8">
    <source>
        <dbReference type="EMBL" id="CAD8286060.1"/>
    </source>
</evidence>
<accession>A0A7R9YTP7</accession>
<gene>
    <name evidence="8" type="ORF">CEUR00632_LOCUS6098</name>
</gene>
<dbReference type="PANTHER" id="PTHR12385">
    <property type="entry name" value="CHOLINE TRANSPORTER-LIKE (SLC FAMILY 44)"/>
    <property type="match status" value="1"/>
</dbReference>
<dbReference type="EMBL" id="HBEC01013237">
    <property type="protein sequence ID" value="CAD8286060.1"/>
    <property type="molecule type" value="Transcribed_RNA"/>
</dbReference>
<evidence type="ECO:0000256" key="6">
    <source>
        <dbReference type="ARBA" id="ARBA00023180"/>
    </source>
</evidence>
<evidence type="ECO:0000256" key="2">
    <source>
        <dbReference type="ARBA" id="ARBA00007168"/>
    </source>
</evidence>
<reference evidence="8" key="1">
    <citation type="submission" date="2021-01" db="EMBL/GenBank/DDBJ databases">
        <authorList>
            <person name="Corre E."/>
            <person name="Pelletier E."/>
            <person name="Niang G."/>
            <person name="Scheremetjew M."/>
            <person name="Finn R."/>
            <person name="Kale V."/>
            <person name="Holt S."/>
            <person name="Cochrane G."/>
            <person name="Meng A."/>
            <person name="Brown T."/>
            <person name="Cohen L."/>
        </authorList>
    </citation>
    <scope>NUCLEOTIDE SEQUENCE</scope>
    <source>
        <strain evidence="8">CCMP219</strain>
    </source>
</reference>
<dbReference type="GO" id="GO:0005886">
    <property type="term" value="C:plasma membrane"/>
    <property type="evidence" value="ECO:0007669"/>
    <property type="project" value="UniProtKB-SubCell"/>
</dbReference>
<feature type="transmembrane region" description="Helical" evidence="7">
    <location>
        <begin position="671"/>
        <end position="691"/>
    </location>
</feature>
<dbReference type="PANTHER" id="PTHR12385:SF14">
    <property type="entry name" value="CHOLINE TRANSPORTER-LIKE 2"/>
    <property type="match status" value="1"/>
</dbReference>
<proteinExistence type="inferred from homology"/>
<organism evidence="8">
    <name type="scientific">Chlamydomonas euryale</name>
    <dbReference type="NCBI Taxonomy" id="1486919"/>
    <lineage>
        <taxon>Eukaryota</taxon>
        <taxon>Viridiplantae</taxon>
        <taxon>Chlorophyta</taxon>
        <taxon>core chlorophytes</taxon>
        <taxon>Chlorophyceae</taxon>
        <taxon>CS clade</taxon>
        <taxon>Chlamydomonadales</taxon>
        <taxon>Chlamydomonadaceae</taxon>
        <taxon>Chlamydomonas</taxon>
    </lineage>
</organism>
<dbReference type="InterPro" id="IPR007603">
    <property type="entry name" value="Choline_transptr-like"/>
</dbReference>
<comment type="similarity">
    <text evidence="2 7">Belongs to the CTL (choline transporter-like) family.</text>
</comment>
<feature type="transmembrane region" description="Helical" evidence="7">
    <location>
        <begin position="281"/>
        <end position="303"/>
    </location>
</feature>
<keyword evidence="4 7" id="KW-1133">Transmembrane helix</keyword>
<dbReference type="AlphaFoldDB" id="A0A7R9YTP7"/>
<comment type="subcellular location">
    <subcellularLocation>
        <location evidence="7">Cell membrane</location>
        <topology evidence="7">Multi-pass membrane protein</topology>
    </subcellularLocation>
    <subcellularLocation>
        <location evidence="1">Membrane</location>
        <topology evidence="1">Multi-pass membrane protein</topology>
    </subcellularLocation>
</comment>
<protein>
    <recommendedName>
        <fullName evidence="7">Choline transporter-like protein</fullName>
    </recommendedName>
</protein>
<feature type="transmembrane region" description="Helical" evidence="7">
    <location>
        <begin position="711"/>
        <end position="732"/>
    </location>
</feature>
<feature type="transmembrane region" description="Helical" evidence="7">
    <location>
        <begin position="633"/>
        <end position="659"/>
    </location>
</feature>
<sequence>MGCCGDDRKNENPGVVVKRKCRDVLCLIFFVVWWCGMFVIAYFAYREGDTDRLVYGSDMYGLTCGQNQTFLDQPMDLSDSKNTYYLNPLALLSVRNIPFAKRVCVEECPTTPICNASNFPCEDYRQFVCPYYRVAEYNLYGQLPGVSDTNTTYYGELSTIGTFTPDTAQASFINAVDALNVPWVDAFLSSNGITDSSTDGTYFQLTTQFPDKGPCYPVYVETADYFNRCVPKITTDFTQNIQRTVDGDSEQVDGGARDALLDLWQSLGERFARYTADISKGILIIIVGGVIAGLLLSMLYLVFMRFAAGILVWVTLILVNVALLGITLYSFAMAGMLGDWSWVNTVVDELKEVGNPAAVDQEVWKWIGVTAAIITGLFFLLTLLMLSRLRIAVACIKVASQALAACPLLLVWPLIPFLLLLLLVLYWVAVSAMLYSAGDLSATCRDPADWQSYNFDSLSGLDAQQLISNATAFDLGATTSCYQDYSGDLLRQVCGVDANCYVSYRWNDSIRYAFLYHFYGLLWTSQVIVGISCVVVAATVGQFYWAGGDTNKMTTYPISTGAKYAFIFSIGSICFGASIIAILMWIRFVLVFIDNRLKALSAESVCAKWFSACVCCCLWVIQKIVEFINRNAYIMVAIKGSNYCVSAGRAVALIVTNALRLLTVNIVGDTLLFLGKVAIAASCGVFAFFVAELDYYTNSERYPRTYLSSPFWPVFLSVLIAYFIAEVFLSVYELAIDTIFLCLCDDCDTHGGEPALAPPILLDAMGVDEAEASAAIVKHNQVAPAGGY</sequence>
<keyword evidence="5 7" id="KW-0472">Membrane</keyword>
<feature type="transmembrane region" description="Helical" evidence="7">
    <location>
        <begin position="605"/>
        <end position="621"/>
    </location>
</feature>
<evidence type="ECO:0000256" key="4">
    <source>
        <dbReference type="ARBA" id="ARBA00022989"/>
    </source>
</evidence>
<feature type="transmembrane region" description="Helical" evidence="7">
    <location>
        <begin position="24"/>
        <end position="45"/>
    </location>
</feature>
<evidence type="ECO:0000256" key="3">
    <source>
        <dbReference type="ARBA" id="ARBA00022692"/>
    </source>
</evidence>
<evidence type="ECO:0000256" key="5">
    <source>
        <dbReference type="ARBA" id="ARBA00023136"/>
    </source>
</evidence>
<evidence type="ECO:0000256" key="7">
    <source>
        <dbReference type="RuleBase" id="RU368066"/>
    </source>
</evidence>
<name>A0A7R9YTP7_9CHLO</name>
<dbReference type="GO" id="GO:0022857">
    <property type="term" value="F:transmembrane transporter activity"/>
    <property type="evidence" value="ECO:0007669"/>
    <property type="project" value="UniProtKB-UniRule"/>
</dbReference>
<feature type="transmembrane region" description="Helical" evidence="7">
    <location>
        <begin position="565"/>
        <end position="593"/>
    </location>
</feature>
<feature type="transmembrane region" description="Helical" evidence="7">
    <location>
        <begin position="363"/>
        <end position="384"/>
    </location>
</feature>
<feature type="transmembrane region" description="Helical" evidence="7">
    <location>
        <begin position="310"/>
        <end position="332"/>
    </location>
</feature>
<evidence type="ECO:0000256" key="1">
    <source>
        <dbReference type="ARBA" id="ARBA00004141"/>
    </source>
</evidence>
<keyword evidence="6" id="KW-0325">Glycoprotein</keyword>
<feature type="transmembrane region" description="Helical" evidence="7">
    <location>
        <begin position="521"/>
        <end position="545"/>
    </location>
</feature>
<dbReference type="Pfam" id="PF04515">
    <property type="entry name" value="Choline_transpo"/>
    <property type="match status" value="1"/>
</dbReference>
<comment type="function">
    <text evidence="7">Choline transporter.</text>
</comment>
<feature type="transmembrane region" description="Helical" evidence="7">
    <location>
        <begin position="417"/>
        <end position="435"/>
    </location>
</feature>
<keyword evidence="3 7" id="KW-0812">Transmembrane</keyword>